<reference evidence="1" key="1">
    <citation type="submission" date="2021-03" db="EMBL/GenBank/DDBJ databases">
        <title>Molecular epidemiology and mechanisms of colistin and carbapenem resistance in Enterobacteriaceae from clinical isolates, the environment and porcine samples in Pretoria, South Africa.</title>
        <authorList>
            <person name="Bogoshi D."/>
            <person name="Mbelle N.M."/>
            <person name="Naidoo V."/>
            <person name="Osei Sekyere J."/>
        </authorList>
    </citation>
    <scope>NUCLEOTIDE SEQUENCE</scope>
    <source>
        <strain evidence="1">C080</strain>
    </source>
</reference>
<name>A0A939NJV2_SERMA</name>
<dbReference type="AlphaFoldDB" id="A0A939NJV2"/>
<organism evidence="1">
    <name type="scientific">Serratia marcescens</name>
    <dbReference type="NCBI Taxonomy" id="615"/>
    <lineage>
        <taxon>Bacteria</taxon>
        <taxon>Pseudomonadati</taxon>
        <taxon>Pseudomonadota</taxon>
        <taxon>Gammaproteobacteria</taxon>
        <taxon>Enterobacterales</taxon>
        <taxon>Yersiniaceae</taxon>
        <taxon>Serratia</taxon>
    </lineage>
</organism>
<accession>A0A939NJV2</accession>
<dbReference type="EMBL" id="JAGETR010000054">
    <property type="protein sequence ID" value="MBO2006828.1"/>
    <property type="molecule type" value="Genomic_DNA"/>
</dbReference>
<gene>
    <name evidence="1" type="ORF">J4732_09820</name>
</gene>
<comment type="caution">
    <text evidence="1">The sequence shown here is derived from an EMBL/GenBank/DDBJ whole genome shotgun (WGS) entry which is preliminary data.</text>
</comment>
<evidence type="ECO:0000313" key="1">
    <source>
        <dbReference type="EMBL" id="MBO2006828.1"/>
    </source>
</evidence>
<protein>
    <submittedName>
        <fullName evidence="1">Uncharacterized protein</fullName>
    </submittedName>
</protein>
<sequence length="84" mass="9421">MRIARAAAIPSACGRTSSALAFVGVRHFHPQLTATVNHADQHADDRRYPIFRRSRSSSPTTIIWRAKNQFAERNFPRQRSASSG</sequence>
<proteinExistence type="predicted"/>